<keyword evidence="2" id="KW-1185">Reference proteome</keyword>
<dbReference type="EMBL" id="JARK01001634">
    <property type="protein sequence ID" value="EYB85429.1"/>
    <property type="molecule type" value="Genomic_DNA"/>
</dbReference>
<dbReference type="STRING" id="53326.A0A016S5B9"/>
<comment type="caution">
    <text evidence="1">The sequence shown here is derived from an EMBL/GenBank/DDBJ whole genome shotgun (WGS) entry which is preliminary data.</text>
</comment>
<proteinExistence type="predicted"/>
<evidence type="ECO:0000313" key="1">
    <source>
        <dbReference type="EMBL" id="EYB85429.1"/>
    </source>
</evidence>
<gene>
    <name evidence="1" type="primary">Acey_s0298.g1753</name>
    <name evidence="1" type="ORF">Y032_0298g1753</name>
</gene>
<reference evidence="2" key="1">
    <citation type="journal article" date="2015" name="Nat. Genet.">
        <title>The genome and transcriptome of the zoonotic hookworm Ancylostoma ceylanicum identify infection-specific gene families.</title>
        <authorList>
            <person name="Schwarz E.M."/>
            <person name="Hu Y."/>
            <person name="Antoshechkin I."/>
            <person name="Miller M.M."/>
            <person name="Sternberg P.W."/>
            <person name="Aroian R.V."/>
        </authorList>
    </citation>
    <scope>NUCLEOTIDE SEQUENCE</scope>
    <source>
        <strain evidence="2">HY135</strain>
    </source>
</reference>
<sequence>MYVGACTTGHVHIVNLRRRGRHSGRGSIGSHVCQHSTSPSLICVSRFNVIFMVSANDLAVSWATWKLTACAPPLDFRPVWRPRRRGFTVHTYA</sequence>
<organism evidence="1 2">
    <name type="scientific">Ancylostoma ceylanicum</name>
    <dbReference type="NCBI Taxonomy" id="53326"/>
    <lineage>
        <taxon>Eukaryota</taxon>
        <taxon>Metazoa</taxon>
        <taxon>Ecdysozoa</taxon>
        <taxon>Nematoda</taxon>
        <taxon>Chromadorea</taxon>
        <taxon>Rhabditida</taxon>
        <taxon>Rhabditina</taxon>
        <taxon>Rhabditomorpha</taxon>
        <taxon>Strongyloidea</taxon>
        <taxon>Ancylostomatidae</taxon>
        <taxon>Ancylostomatinae</taxon>
        <taxon>Ancylostoma</taxon>
    </lineage>
</organism>
<evidence type="ECO:0000313" key="2">
    <source>
        <dbReference type="Proteomes" id="UP000024635"/>
    </source>
</evidence>
<dbReference type="AlphaFoldDB" id="A0A016S5B9"/>
<name>A0A016S5B9_9BILA</name>
<dbReference type="Proteomes" id="UP000024635">
    <property type="component" value="Unassembled WGS sequence"/>
</dbReference>
<protein>
    <submittedName>
        <fullName evidence="1">Uncharacterized protein</fullName>
    </submittedName>
</protein>
<accession>A0A016S5B9</accession>